<proteinExistence type="predicted"/>
<name>A0A0E0MUQ4_ORYRU</name>
<evidence type="ECO:0000313" key="2">
    <source>
        <dbReference type="EnsemblPlants" id="ORUFI01G12460.1"/>
    </source>
</evidence>
<evidence type="ECO:0000256" key="1">
    <source>
        <dbReference type="SAM" id="MobiDB-lite"/>
    </source>
</evidence>
<sequence length="112" mass="12248">MFPLLAAWFLREPQASSAAKQRARRAPGTVTGDGHRLVLLSPATASGTAPPFPLLLAHNSHMFIGERQRFVIGWKWHFNDAIPRNGIVAKPTLGSGRMSNFSSLAPPKLYKS</sequence>
<dbReference type="Gramene" id="ORUFI01G12460.1">
    <property type="protein sequence ID" value="ORUFI01G12460.1"/>
    <property type="gene ID" value="ORUFI01G12460"/>
</dbReference>
<feature type="region of interest" description="Disordered" evidence="1">
    <location>
        <begin position="93"/>
        <end position="112"/>
    </location>
</feature>
<dbReference type="AlphaFoldDB" id="A0A0E0MUQ4"/>
<dbReference type="STRING" id="4529.A0A0E0MUQ4"/>
<keyword evidence="3" id="KW-1185">Reference proteome</keyword>
<dbReference type="EnsemblPlants" id="ORUFI01G12460.1">
    <property type="protein sequence ID" value="ORUFI01G12460.1"/>
    <property type="gene ID" value="ORUFI01G12460"/>
</dbReference>
<reference evidence="2" key="2">
    <citation type="submission" date="2015-06" db="UniProtKB">
        <authorList>
            <consortium name="EnsemblPlants"/>
        </authorList>
    </citation>
    <scope>IDENTIFICATION</scope>
</reference>
<dbReference type="HOGENOM" id="CLU_2149999_0_0_1"/>
<dbReference type="Proteomes" id="UP000008022">
    <property type="component" value="Unassembled WGS sequence"/>
</dbReference>
<evidence type="ECO:0000313" key="3">
    <source>
        <dbReference type="Proteomes" id="UP000008022"/>
    </source>
</evidence>
<accession>A0A0E0MUQ4</accession>
<reference evidence="3" key="1">
    <citation type="submission" date="2013-06" db="EMBL/GenBank/DDBJ databases">
        <authorList>
            <person name="Zhao Q."/>
        </authorList>
    </citation>
    <scope>NUCLEOTIDE SEQUENCE</scope>
    <source>
        <strain evidence="3">cv. W1943</strain>
    </source>
</reference>
<protein>
    <submittedName>
        <fullName evidence="2">Uncharacterized protein</fullName>
    </submittedName>
</protein>
<organism evidence="2 3">
    <name type="scientific">Oryza rufipogon</name>
    <name type="common">Brownbeard rice</name>
    <name type="synonym">Asian wild rice</name>
    <dbReference type="NCBI Taxonomy" id="4529"/>
    <lineage>
        <taxon>Eukaryota</taxon>
        <taxon>Viridiplantae</taxon>
        <taxon>Streptophyta</taxon>
        <taxon>Embryophyta</taxon>
        <taxon>Tracheophyta</taxon>
        <taxon>Spermatophyta</taxon>
        <taxon>Magnoliopsida</taxon>
        <taxon>Liliopsida</taxon>
        <taxon>Poales</taxon>
        <taxon>Poaceae</taxon>
        <taxon>BOP clade</taxon>
        <taxon>Oryzoideae</taxon>
        <taxon>Oryzeae</taxon>
        <taxon>Oryzinae</taxon>
        <taxon>Oryza</taxon>
    </lineage>
</organism>